<dbReference type="Pfam" id="PF08681">
    <property type="entry name" value="TacA1"/>
    <property type="match status" value="1"/>
</dbReference>
<keyword evidence="2" id="KW-1277">Toxin-antitoxin system</keyword>
<keyword evidence="4" id="KW-0238">DNA-binding</keyword>
<comment type="caution">
    <text evidence="7">The sequence shown here is derived from an EMBL/GenBank/DDBJ whole genome shotgun (WGS) entry which is preliminary data.</text>
</comment>
<keyword evidence="1" id="KW-0678">Repressor</keyword>
<evidence type="ECO:0000313" key="7">
    <source>
        <dbReference type="EMBL" id="OAP86405.1"/>
    </source>
</evidence>
<protein>
    <submittedName>
        <fullName evidence="7">Antitoxin</fullName>
    </submittedName>
</protein>
<accession>A0A179B4U0</accession>
<dbReference type="Proteomes" id="UP000078368">
    <property type="component" value="Unassembled WGS sequence"/>
</dbReference>
<comment type="similarity">
    <text evidence="6">Belongs to the TacA antitoxin family.</text>
</comment>
<evidence type="ECO:0000256" key="6">
    <source>
        <dbReference type="ARBA" id="ARBA00049988"/>
    </source>
</evidence>
<dbReference type="InterPro" id="IPR010985">
    <property type="entry name" value="Ribbon_hlx_hlx"/>
</dbReference>
<keyword evidence="5" id="KW-0804">Transcription</keyword>
<name>A0A179B4U0_9ACTO</name>
<organism evidence="7 8">
    <name type="scientific">Peptidiphaga gingivicola</name>
    <dbReference type="NCBI Taxonomy" id="2741497"/>
    <lineage>
        <taxon>Bacteria</taxon>
        <taxon>Bacillati</taxon>
        <taxon>Actinomycetota</taxon>
        <taxon>Actinomycetes</taxon>
        <taxon>Actinomycetales</taxon>
        <taxon>Actinomycetaceae</taxon>
        <taxon>Peptidiphaga</taxon>
    </lineage>
</organism>
<dbReference type="OrthoDB" id="574265at2"/>
<evidence type="ECO:0000256" key="3">
    <source>
        <dbReference type="ARBA" id="ARBA00023015"/>
    </source>
</evidence>
<dbReference type="STRING" id="1823756.A4H34_04470"/>
<dbReference type="GO" id="GO:0006355">
    <property type="term" value="P:regulation of DNA-templated transcription"/>
    <property type="evidence" value="ECO:0007669"/>
    <property type="project" value="InterPro"/>
</dbReference>
<dbReference type="SUPFAM" id="SSF47598">
    <property type="entry name" value="Ribbon-helix-helix"/>
    <property type="match status" value="1"/>
</dbReference>
<evidence type="ECO:0000256" key="2">
    <source>
        <dbReference type="ARBA" id="ARBA00022649"/>
    </source>
</evidence>
<evidence type="ECO:0000256" key="1">
    <source>
        <dbReference type="ARBA" id="ARBA00022491"/>
    </source>
</evidence>
<dbReference type="InterPro" id="IPR014795">
    <property type="entry name" value="TacA_1-like"/>
</dbReference>
<dbReference type="GO" id="GO:0003677">
    <property type="term" value="F:DNA binding"/>
    <property type="evidence" value="ECO:0007669"/>
    <property type="project" value="UniProtKB-KW"/>
</dbReference>
<dbReference type="PANTHER" id="PTHR35401">
    <property type="entry name" value="COPG FAMILY HELIX-TURN-HELIX PROTEIN-RELATED-RELATED"/>
    <property type="match status" value="1"/>
</dbReference>
<dbReference type="PANTHER" id="PTHR35401:SF1">
    <property type="entry name" value="CYTOPLASMIC PROTEIN"/>
    <property type="match status" value="1"/>
</dbReference>
<keyword evidence="3" id="KW-0805">Transcription regulation</keyword>
<evidence type="ECO:0000256" key="5">
    <source>
        <dbReference type="ARBA" id="ARBA00023163"/>
    </source>
</evidence>
<reference evidence="7 8" key="1">
    <citation type="submission" date="2016-04" db="EMBL/GenBank/DDBJ databases">
        <title>Peptidophaga gingivicola gen. nov., sp. nov., isolated from human subgingival plaque.</title>
        <authorList>
            <person name="Beall C.J."/>
            <person name="Mokrzan E.M."/>
            <person name="Griffen A.L."/>
            <person name="Leys E.J."/>
        </authorList>
    </citation>
    <scope>NUCLEOTIDE SEQUENCE [LARGE SCALE GENOMIC DNA]</scope>
    <source>
        <strain evidence="7 8">BA112</strain>
    </source>
</reference>
<keyword evidence="8" id="KW-1185">Reference proteome</keyword>
<dbReference type="RefSeq" id="WP_064231222.1">
    <property type="nucleotide sequence ID" value="NZ_LVZK01000001.1"/>
</dbReference>
<evidence type="ECO:0000256" key="4">
    <source>
        <dbReference type="ARBA" id="ARBA00023125"/>
    </source>
</evidence>
<dbReference type="EMBL" id="LVZK01000001">
    <property type="protein sequence ID" value="OAP86405.1"/>
    <property type="molecule type" value="Genomic_DNA"/>
</dbReference>
<proteinExistence type="inferred from homology"/>
<evidence type="ECO:0000313" key="8">
    <source>
        <dbReference type="Proteomes" id="UP000078368"/>
    </source>
</evidence>
<dbReference type="AlphaFoldDB" id="A0A179B4U0"/>
<sequence length="98" mass="11176">MSTTAKTRRINLRASERKEAAIRHAAELSDSTVPEFILRSAVEHAERVLADLRRFTLSDEEYSLFLEALDSPVETAKLRRLFERESPVGSEITLRDDS</sequence>
<gene>
    <name evidence="7" type="ORF">A4H34_04470</name>
</gene>
<dbReference type="Gene3D" id="1.20.5.780">
    <property type="entry name" value="Single helix bin"/>
    <property type="match status" value="1"/>
</dbReference>